<feature type="non-terminal residue" evidence="1">
    <location>
        <position position="1"/>
    </location>
</feature>
<name>A0AAD1WCS1_PELCU</name>
<evidence type="ECO:0000313" key="1">
    <source>
        <dbReference type="EMBL" id="CAH2299412.1"/>
    </source>
</evidence>
<organism evidence="1 2">
    <name type="scientific">Pelobates cultripes</name>
    <name type="common">Western spadefoot toad</name>
    <dbReference type="NCBI Taxonomy" id="61616"/>
    <lineage>
        <taxon>Eukaryota</taxon>
        <taxon>Metazoa</taxon>
        <taxon>Chordata</taxon>
        <taxon>Craniata</taxon>
        <taxon>Vertebrata</taxon>
        <taxon>Euteleostomi</taxon>
        <taxon>Amphibia</taxon>
        <taxon>Batrachia</taxon>
        <taxon>Anura</taxon>
        <taxon>Pelobatoidea</taxon>
        <taxon>Pelobatidae</taxon>
        <taxon>Pelobates</taxon>
    </lineage>
</organism>
<feature type="non-terminal residue" evidence="1">
    <location>
        <position position="128"/>
    </location>
</feature>
<protein>
    <submittedName>
        <fullName evidence="1">Uncharacterized protein</fullName>
    </submittedName>
</protein>
<dbReference type="EMBL" id="OW240917">
    <property type="protein sequence ID" value="CAH2299412.1"/>
    <property type="molecule type" value="Genomic_DNA"/>
</dbReference>
<evidence type="ECO:0000313" key="2">
    <source>
        <dbReference type="Proteomes" id="UP001295444"/>
    </source>
</evidence>
<accession>A0AAD1WCS1</accession>
<keyword evidence="2" id="KW-1185">Reference proteome</keyword>
<sequence length="128" mass="14593">ALPWLVALKHSTEIPQHPTLSDTMKVCKKVAHYPNVTPSLSPKYPITHNLDFPMGGQEWQFSTTKQQLNATYLPISHLYHNSTLGSFNTLAATDTPTHLQKFRYYQLKHFLKMIPIPNAGPRSETHIE</sequence>
<dbReference type="AlphaFoldDB" id="A0AAD1WCS1"/>
<proteinExistence type="predicted"/>
<dbReference type="Proteomes" id="UP001295444">
    <property type="component" value="Chromosome 06"/>
</dbReference>
<reference evidence="1" key="1">
    <citation type="submission" date="2022-03" db="EMBL/GenBank/DDBJ databases">
        <authorList>
            <person name="Alioto T."/>
            <person name="Alioto T."/>
            <person name="Gomez Garrido J."/>
        </authorList>
    </citation>
    <scope>NUCLEOTIDE SEQUENCE</scope>
</reference>
<gene>
    <name evidence="1" type="ORF">PECUL_23A029907</name>
</gene>